<sequence>MMPGEILKHIATILISILTAAATTFLMNYMKDKKRKMVEQIISDDDRIGIIKSIVINSFFSFILALSLTDANLDNNYKSPFIILIVMGVVFFTYAHLRFHKSFLIDTFRNKQTKLKLILITIFILIIWLLAFIIILNIKFLGDKPTNIVFLLILLFYTTLFNLSQYFKWDVTRSYNKIVVVTIDGNRYESIELINIDDSIVIFESKNDKRVIIPNHQIKLIEYEYKKTTIANFIDEEH</sequence>
<organism evidence="2 3">
    <name type="scientific">Dehalobacterium formicoaceticum</name>
    <dbReference type="NCBI Taxonomy" id="51515"/>
    <lineage>
        <taxon>Bacteria</taxon>
        <taxon>Bacillati</taxon>
        <taxon>Bacillota</taxon>
        <taxon>Clostridia</taxon>
        <taxon>Eubacteriales</taxon>
        <taxon>Peptococcaceae</taxon>
        <taxon>Dehalobacterium</taxon>
    </lineage>
</organism>
<evidence type="ECO:0000313" key="2">
    <source>
        <dbReference type="EMBL" id="MCR6546213.1"/>
    </source>
</evidence>
<feature type="transmembrane region" description="Helical" evidence="1">
    <location>
        <begin position="50"/>
        <end position="68"/>
    </location>
</feature>
<keyword evidence="3" id="KW-1185">Reference proteome</keyword>
<evidence type="ECO:0008006" key="4">
    <source>
        <dbReference type="Google" id="ProtNLM"/>
    </source>
</evidence>
<reference evidence="2 3" key="1">
    <citation type="submission" date="2022-08" db="EMBL/GenBank/DDBJ databases">
        <title>Proteogenomics of the novel Dehalobacterium formicoaceticum strain EZ94 highlights a key role of methyltransferases during anaerobic dichloromethane degradation.</title>
        <authorList>
            <person name="Wasmund K."/>
        </authorList>
    </citation>
    <scope>NUCLEOTIDE SEQUENCE [LARGE SCALE GENOMIC DNA]</scope>
    <source>
        <strain evidence="2 3">EZ94</strain>
    </source>
</reference>
<dbReference type="RefSeq" id="WP_257913702.1">
    <property type="nucleotide sequence ID" value="NZ_JANPWE010000005.1"/>
</dbReference>
<protein>
    <recommendedName>
        <fullName evidence="4">DUF5673 domain-containing protein</fullName>
    </recommendedName>
</protein>
<feature type="transmembrane region" description="Helical" evidence="1">
    <location>
        <begin position="117"/>
        <end position="136"/>
    </location>
</feature>
<dbReference type="EMBL" id="JANPWE010000005">
    <property type="protein sequence ID" value="MCR6546213.1"/>
    <property type="molecule type" value="Genomic_DNA"/>
</dbReference>
<name>A0ABT1Y5R2_9FIRM</name>
<keyword evidence="1" id="KW-1133">Transmembrane helix</keyword>
<comment type="caution">
    <text evidence="2">The sequence shown here is derived from an EMBL/GenBank/DDBJ whole genome shotgun (WGS) entry which is preliminary data.</text>
</comment>
<dbReference type="Proteomes" id="UP001524944">
    <property type="component" value="Unassembled WGS sequence"/>
</dbReference>
<feature type="transmembrane region" description="Helical" evidence="1">
    <location>
        <begin position="6"/>
        <end position="29"/>
    </location>
</feature>
<keyword evidence="1" id="KW-0472">Membrane</keyword>
<feature type="transmembrane region" description="Helical" evidence="1">
    <location>
        <begin position="80"/>
        <end position="97"/>
    </location>
</feature>
<keyword evidence="1" id="KW-0812">Transmembrane</keyword>
<evidence type="ECO:0000256" key="1">
    <source>
        <dbReference type="SAM" id="Phobius"/>
    </source>
</evidence>
<gene>
    <name evidence="2" type="ORF">NVS47_11940</name>
</gene>
<feature type="transmembrane region" description="Helical" evidence="1">
    <location>
        <begin position="148"/>
        <end position="167"/>
    </location>
</feature>
<proteinExistence type="predicted"/>
<evidence type="ECO:0000313" key="3">
    <source>
        <dbReference type="Proteomes" id="UP001524944"/>
    </source>
</evidence>
<accession>A0ABT1Y5R2</accession>